<feature type="transmembrane region" description="Helical" evidence="11">
    <location>
        <begin position="232"/>
        <end position="249"/>
    </location>
</feature>
<evidence type="ECO:0000256" key="4">
    <source>
        <dbReference type="ARBA" id="ARBA00022448"/>
    </source>
</evidence>
<evidence type="ECO:0000256" key="3">
    <source>
        <dbReference type="ARBA" id="ARBA00005792"/>
    </source>
</evidence>
<dbReference type="OrthoDB" id="1056333at2759"/>
<protein>
    <submittedName>
        <fullName evidence="13">Mitochondrial import receptor subunit TOM20-like</fullName>
    </submittedName>
</protein>
<keyword evidence="10 11" id="KW-0472">Membrane</keyword>
<reference evidence="13" key="1">
    <citation type="submission" date="2025-08" db="UniProtKB">
        <authorList>
            <consortium name="RefSeq"/>
        </authorList>
    </citation>
    <scope>IDENTIFICATION</scope>
    <source>
        <tissue evidence="13">Fruit stalk</tissue>
    </source>
</reference>
<keyword evidence="5 11" id="KW-0812">Transmembrane</keyword>
<dbReference type="PANTHER" id="PTHR32409:SF7">
    <property type="entry name" value="MITOCHONDRIAL IMPORT RECEPTOR SUBUNIT TOM20"/>
    <property type="match status" value="1"/>
</dbReference>
<dbReference type="InterPro" id="IPR010547">
    <property type="entry name" value="TOM20_imprt_rcpt"/>
</dbReference>
<evidence type="ECO:0000256" key="11">
    <source>
        <dbReference type="SAM" id="Phobius"/>
    </source>
</evidence>
<keyword evidence="8 11" id="KW-1133">Transmembrane helix</keyword>
<keyword evidence="6" id="KW-1000">Mitochondrion outer membrane</keyword>
<evidence type="ECO:0000313" key="12">
    <source>
        <dbReference type="Proteomes" id="UP000515121"/>
    </source>
</evidence>
<evidence type="ECO:0000313" key="13">
    <source>
        <dbReference type="RefSeq" id="XP_022724989.1"/>
    </source>
</evidence>
<evidence type="ECO:0000256" key="2">
    <source>
        <dbReference type="ARBA" id="ARBA00004572"/>
    </source>
</evidence>
<evidence type="ECO:0000256" key="6">
    <source>
        <dbReference type="ARBA" id="ARBA00022787"/>
    </source>
</evidence>
<dbReference type="GO" id="GO:0045040">
    <property type="term" value="P:protein insertion into mitochondrial outer membrane"/>
    <property type="evidence" value="ECO:0007669"/>
    <property type="project" value="InterPro"/>
</dbReference>
<dbReference type="GeneID" id="111281509"/>
<proteinExistence type="inferred from homology"/>
<comment type="subcellular location">
    <subcellularLocation>
        <location evidence="2">Mitochondrion outer membrane</location>
        <topology evidence="2">Single-pass membrane protein</topology>
    </subcellularLocation>
</comment>
<dbReference type="Pfam" id="PF06552">
    <property type="entry name" value="TOM20_plant"/>
    <property type="match status" value="2"/>
</dbReference>
<gene>
    <name evidence="13" type="primary">LOC111281509</name>
</gene>
<evidence type="ECO:0000256" key="1">
    <source>
        <dbReference type="ARBA" id="ARBA00003450"/>
    </source>
</evidence>
<dbReference type="RefSeq" id="XP_022724989.1">
    <property type="nucleotide sequence ID" value="XM_022869254.1"/>
</dbReference>
<accession>A0A6P5X9C7</accession>
<dbReference type="Gene3D" id="1.25.40.10">
    <property type="entry name" value="Tetratricopeptide repeat domain"/>
    <property type="match status" value="1"/>
</dbReference>
<evidence type="ECO:0000256" key="7">
    <source>
        <dbReference type="ARBA" id="ARBA00022927"/>
    </source>
</evidence>
<sequence length="259" mass="28434">MEFSQADFDRRIVAEHTWKTSELNYAKDPLDAENLTKWGGALLELPQFQTISDAKKMIDDAISKLDEALMINPSRHETLWCMGNALSTTAFMTSDLDEAKVSFDNAAQFFQRAVDGHPGNELYQKSLEVAVKVNLPFLVVLREFSLASPELYMKFQKAAVSQQTMGGAPSAYSITNLAYSSNCFLVCLFSQAPELHMEFQKVAVSQQTMGGALSASSIANAAKKSSGLKYDIFGWIILSVGIVAWAGIAKSHVPPPPPR</sequence>
<evidence type="ECO:0000256" key="9">
    <source>
        <dbReference type="ARBA" id="ARBA00023128"/>
    </source>
</evidence>
<name>A0A6P5X9C7_DURZI</name>
<dbReference type="GO" id="GO:0005742">
    <property type="term" value="C:mitochondrial outer membrane translocase complex"/>
    <property type="evidence" value="ECO:0007669"/>
    <property type="project" value="InterPro"/>
</dbReference>
<evidence type="ECO:0000256" key="10">
    <source>
        <dbReference type="ARBA" id="ARBA00023136"/>
    </source>
</evidence>
<comment type="function">
    <text evidence="1">Central component of the receptor complex responsible for the recognition and translocation of cytosolically synthesized mitochondrial preproteins. Together with TOM22 functions as the transit peptide receptor at the surface of the mitochondrion outer membrane and facilitates the movement of preproteins into the translocation pore.</text>
</comment>
<keyword evidence="4" id="KW-0813">Transport</keyword>
<keyword evidence="7" id="KW-0653">Protein transport</keyword>
<dbReference type="GO" id="GO:0015031">
    <property type="term" value="P:protein transport"/>
    <property type="evidence" value="ECO:0007669"/>
    <property type="project" value="UniProtKB-KW"/>
</dbReference>
<comment type="similarity">
    <text evidence="3">Belongs to the Tom20 family.</text>
</comment>
<keyword evidence="9" id="KW-0496">Mitochondrion</keyword>
<keyword evidence="12" id="KW-1185">Reference proteome</keyword>
<dbReference type="Proteomes" id="UP000515121">
    <property type="component" value="Unplaced"/>
</dbReference>
<organism evidence="12 13">
    <name type="scientific">Durio zibethinus</name>
    <name type="common">Durian</name>
    <dbReference type="NCBI Taxonomy" id="66656"/>
    <lineage>
        <taxon>Eukaryota</taxon>
        <taxon>Viridiplantae</taxon>
        <taxon>Streptophyta</taxon>
        <taxon>Embryophyta</taxon>
        <taxon>Tracheophyta</taxon>
        <taxon>Spermatophyta</taxon>
        <taxon>Magnoliopsida</taxon>
        <taxon>eudicotyledons</taxon>
        <taxon>Gunneridae</taxon>
        <taxon>Pentapetalae</taxon>
        <taxon>rosids</taxon>
        <taxon>malvids</taxon>
        <taxon>Malvales</taxon>
        <taxon>Malvaceae</taxon>
        <taxon>Helicteroideae</taxon>
        <taxon>Durio</taxon>
    </lineage>
</organism>
<dbReference type="KEGG" id="dzi:111281509"/>
<dbReference type="InterPro" id="IPR011990">
    <property type="entry name" value="TPR-like_helical_dom_sf"/>
</dbReference>
<evidence type="ECO:0000256" key="8">
    <source>
        <dbReference type="ARBA" id="ARBA00022989"/>
    </source>
</evidence>
<dbReference type="PANTHER" id="PTHR32409">
    <property type="entry name" value="MITOCHONDRIAL IMPORT RECEPTOR SUBUNIT TOM20-1-RELATED"/>
    <property type="match status" value="1"/>
</dbReference>
<dbReference type="SUPFAM" id="SSF48452">
    <property type="entry name" value="TPR-like"/>
    <property type="match status" value="1"/>
</dbReference>
<evidence type="ECO:0000256" key="5">
    <source>
        <dbReference type="ARBA" id="ARBA00022692"/>
    </source>
</evidence>
<dbReference type="AlphaFoldDB" id="A0A6P5X9C7"/>